<reference evidence="1" key="1">
    <citation type="journal article" date="2019" name="Beilstein J. Org. Chem.">
        <title>Nanangenines: drimane sesquiterpenoids as the dominant metabolite cohort of a novel Australian fungus, Aspergillus nanangensis.</title>
        <authorList>
            <person name="Lacey H.J."/>
            <person name="Gilchrist C.L.M."/>
            <person name="Crombie A."/>
            <person name="Kalaitzis J.A."/>
            <person name="Vuong D."/>
            <person name="Rutledge P.J."/>
            <person name="Turner P."/>
            <person name="Pitt J.I."/>
            <person name="Lacey E."/>
            <person name="Chooi Y.H."/>
            <person name="Piggott A.M."/>
        </authorList>
    </citation>
    <scope>NUCLEOTIDE SEQUENCE</scope>
    <source>
        <strain evidence="1">MST-FP2251</strain>
    </source>
</reference>
<evidence type="ECO:0000313" key="2">
    <source>
        <dbReference type="Proteomes" id="UP001194746"/>
    </source>
</evidence>
<keyword evidence="2" id="KW-1185">Reference proteome</keyword>
<dbReference type="EMBL" id="VCAU01000135">
    <property type="protein sequence ID" value="KAF9884078.1"/>
    <property type="molecule type" value="Genomic_DNA"/>
</dbReference>
<accession>A0AAD4CD47</accession>
<sequence>MSRPFSYLFYQDDNLARDPMDVTAATTATLTDGSSTYDVIDTPSTTDNNTLAISRPADKCFQGTPASSVALPEPARALSAPEPTILLYQIQQVAEDVSQLVGRFGYKMARTVGTSNIKNALFADQKLLRLPCLKYADNFTCRVTKRFAKHPTDYTNSAPLLWWLWDELLDYLTPSYSTHGCKLEFTPARETDIALPYTISINLAYKHGNNNIELTASYGGLFHEQRIFDAAIAEFRLPETTKYGKSIMAPLNIDRYTHKEKGCLAHTLDYLVPRSGSLWRLAMKAFSLDEEETLVVALVGTCKAEDDHCYMSTNQGQQCLNLLQRLPPEAREYIIKEKLVGQRNGPYSKMANQPPGPKD</sequence>
<name>A0AAD4CD47_ASPNN</name>
<dbReference type="Proteomes" id="UP001194746">
    <property type="component" value="Unassembled WGS sequence"/>
</dbReference>
<proteinExistence type="predicted"/>
<comment type="caution">
    <text evidence="1">The sequence shown here is derived from an EMBL/GenBank/DDBJ whole genome shotgun (WGS) entry which is preliminary data.</text>
</comment>
<reference evidence="1" key="2">
    <citation type="submission" date="2020-02" db="EMBL/GenBank/DDBJ databases">
        <authorList>
            <person name="Gilchrist C.L.M."/>
            <person name="Chooi Y.-H."/>
        </authorList>
    </citation>
    <scope>NUCLEOTIDE SEQUENCE</scope>
    <source>
        <strain evidence="1">MST-FP2251</strain>
    </source>
</reference>
<protein>
    <submittedName>
        <fullName evidence="1">Uncharacterized protein</fullName>
    </submittedName>
</protein>
<evidence type="ECO:0000313" key="1">
    <source>
        <dbReference type="EMBL" id="KAF9884078.1"/>
    </source>
</evidence>
<dbReference type="AlphaFoldDB" id="A0AAD4CD47"/>
<organism evidence="1 2">
    <name type="scientific">Aspergillus nanangensis</name>
    <dbReference type="NCBI Taxonomy" id="2582783"/>
    <lineage>
        <taxon>Eukaryota</taxon>
        <taxon>Fungi</taxon>
        <taxon>Dikarya</taxon>
        <taxon>Ascomycota</taxon>
        <taxon>Pezizomycotina</taxon>
        <taxon>Eurotiomycetes</taxon>
        <taxon>Eurotiomycetidae</taxon>
        <taxon>Eurotiales</taxon>
        <taxon>Aspergillaceae</taxon>
        <taxon>Aspergillus</taxon>
        <taxon>Aspergillus subgen. Circumdati</taxon>
    </lineage>
</organism>
<gene>
    <name evidence="1" type="ORF">FE257_002308</name>
</gene>